<keyword evidence="2" id="KW-1185">Reference proteome</keyword>
<reference evidence="1 2" key="1">
    <citation type="submission" date="2024-04" db="EMBL/GenBank/DDBJ databases">
        <title>Flavobacterium sp. DGU99 16S ribosomal RNA gene Genome sequencing and assembly.</title>
        <authorList>
            <person name="Park S."/>
        </authorList>
    </citation>
    <scope>NUCLEOTIDE SEQUENCE [LARGE SCALE GENOMIC DNA]</scope>
    <source>
        <strain evidence="1 2">DGU99</strain>
    </source>
</reference>
<sequence length="409" mass="49157">MQNLENLLASIKDVKIKYDNENEKNKFNVFDALHKRTDEVNLHSRFISYLICPKSKHGQKKFFLEIFVRDVLKLNENEFDLSNCQIFPNEEKKIEFKEIDILIINKLKKQAIIIENKIYANDSNKIEERKKYDGYDGQLERYFNTINTGIDVHGKINNDFKCNTVYVYYLSIDKKPSDESLGILKNEPFNKSWKGEIYYGVEIINWLEKCIQVRLDENQFVKEFIIQYLKIIKEMTNNDITTDEKLELKDKISNNWQGAKFLIENFKHVKWHTTHEFWLYLIKEMKNKEFENVRLYQDYNESFEKLITDITHKNKFFNYGIKFNFKNKREGYISGFGNLSWGLLATQTENKLFKNEFEEDFFNEINFSNFNSENTFRLIDQKNMERFVKLFVENIINEEVNNFDALISE</sequence>
<proteinExistence type="predicted"/>
<organism evidence="1 2">
    <name type="scientific">Flavobacterium flavipallidum</name>
    <dbReference type="NCBI Taxonomy" id="3139140"/>
    <lineage>
        <taxon>Bacteria</taxon>
        <taxon>Pseudomonadati</taxon>
        <taxon>Bacteroidota</taxon>
        <taxon>Flavobacteriia</taxon>
        <taxon>Flavobacteriales</taxon>
        <taxon>Flavobacteriaceae</taxon>
        <taxon>Flavobacterium</taxon>
    </lineage>
</organism>
<comment type="caution">
    <text evidence="1">The sequence shown here is derived from an EMBL/GenBank/DDBJ whole genome shotgun (WGS) entry which is preliminary data.</text>
</comment>
<accession>A0ABU9HRK5</accession>
<name>A0ABU9HRK5_9FLAO</name>
<dbReference type="EMBL" id="JBBYHU010000041">
    <property type="protein sequence ID" value="MEL1242363.1"/>
    <property type="molecule type" value="Genomic_DNA"/>
</dbReference>
<dbReference type="InterPro" id="IPR029470">
    <property type="entry name" value="PDDEXK_4"/>
</dbReference>
<dbReference type="Proteomes" id="UP001398556">
    <property type="component" value="Unassembled WGS sequence"/>
</dbReference>
<protein>
    <submittedName>
        <fullName evidence="1">PD-(D/E)XK nuclease family protein</fullName>
    </submittedName>
</protein>
<dbReference type="RefSeq" id="WP_341701562.1">
    <property type="nucleotide sequence ID" value="NZ_JBBYHU010000041.1"/>
</dbReference>
<dbReference type="Pfam" id="PF14281">
    <property type="entry name" value="PDDEXK_4"/>
    <property type="match status" value="1"/>
</dbReference>
<evidence type="ECO:0000313" key="1">
    <source>
        <dbReference type="EMBL" id="MEL1242363.1"/>
    </source>
</evidence>
<evidence type="ECO:0000313" key="2">
    <source>
        <dbReference type="Proteomes" id="UP001398556"/>
    </source>
</evidence>
<gene>
    <name evidence="1" type="ORF">AAEO59_15000</name>
</gene>